<dbReference type="PROSITE" id="PS00714">
    <property type="entry name" value="NA_DICARBOXYL_SYMP_2"/>
    <property type="match status" value="1"/>
</dbReference>
<dbReference type="GO" id="GO:0070778">
    <property type="term" value="P:L-aspartate transmembrane transport"/>
    <property type="evidence" value="ECO:0007669"/>
    <property type="project" value="TreeGrafter"/>
</dbReference>
<feature type="transmembrane region" description="Helical" evidence="7">
    <location>
        <begin position="31"/>
        <end position="53"/>
    </location>
</feature>
<sequence>MVAVPVVFCTVVVGIASLGDLRKVGKLASVALAYFFAATAVCLGLGLLTANLIKPGADFTGAPSAEALSAAEANLGKGSADTGFVGFITNDVLPTSFVQPFVDNKILQALVLAILFACATAALAPPLRARVVGGVESIGKVVFGIIRIIMFTAPIGAFGGMAYTVGQFGGTTLASLGILMISFWATCAIFVFVFLGAAAAWSGFNIFKFIRMIKDELLIVLGTSSSETVLPRFLAKLESAGASRRVVSLTVPTGYSFNLDGTCIYLAMAGLFIAQAGGIDMPIGAQLGLVGLMLLTSKGAAGVSGASLVTLAASLQAFGPEFFPPETLAVGFALVVGIDRVMSEGKALTSIIGIAVGAMVIAKLVGERDDARFRAALDNPALVRDAIEQETADLVPVTAPAAGPSPEPAL</sequence>
<evidence type="ECO:0000256" key="1">
    <source>
        <dbReference type="ARBA" id="ARBA00004141"/>
    </source>
</evidence>
<feature type="transmembrane region" description="Helical" evidence="7">
    <location>
        <begin position="255"/>
        <end position="277"/>
    </location>
</feature>
<gene>
    <name evidence="8" type="ORF">SMALB_7456</name>
</gene>
<dbReference type="GO" id="GO:0015141">
    <property type="term" value="F:succinate transmembrane transporter activity"/>
    <property type="evidence" value="ECO:0007669"/>
    <property type="project" value="TreeGrafter"/>
</dbReference>
<dbReference type="Pfam" id="PF00375">
    <property type="entry name" value="SDF"/>
    <property type="match status" value="1"/>
</dbReference>
<dbReference type="InterPro" id="IPR036458">
    <property type="entry name" value="Na:dicarbo_symporter_sf"/>
</dbReference>
<feature type="transmembrane region" description="Helical" evidence="7">
    <location>
        <begin position="178"/>
        <end position="204"/>
    </location>
</feature>
<evidence type="ECO:0000256" key="5">
    <source>
        <dbReference type="ARBA" id="ARBA00022989"/>
    </source>
</evidence>
<dbReference type="InterPro" id="IPR001991">
    <property type="entry name" value="Na-dicarboxylate_symporter"/>
</dbReference>
<keyword evidence="5 7" id="KW-1133">Transmembrane helix</keyword>
<keyword evidence="2" id="KW-0813">Transport</keyword>
<dbReference type="Proteomes" id="UP000536624">
    <property type="component" value="Unassembled WGS sequence"/>
</dbReference>
<evidence type="ECO:0000256" key="3">
    <source>
        <dbReference type="ARBA" id="ARBA00022692"/>
    </source>
</evidence>
<protein>
    <submittedName>
        <fullName evidence="8">Sodium:dicarboxylate symporter</fullName>
    </submittedName>
</protein>
<organism evidence="8 9">
    <name type="scientific">Streptomyces malaysiensis</name>
    <dbReference type="NCBI Taxonomy" id="92644"/>
    <lineage>
        <taxon>Bacteria</taxon>
        <taxon>Bacillati</taxon>
        <taxon>Actinomycetota</taxon>
        <taxon>Actinomycetes</taxon>
        <taxon>Kitasatosporales</taxon>
        <taxon>Streptomycetaceae</taxon>
        <taxon>Streptomyces</taxon>
        <taxon>Streptomyces violaceusniger group</taxon>
    </lineage>
</organism>
<keyword evidence="4" id="KW-0769">Symport</keyword>
<comment type="subcellular location">
    <subcellularLocation>
        <location evidence="1">Membrane</location>
        <topology evidence="1">Multi-pass membrane protein</topology>
    </subcellularLocation>
</comment>
<feature type="transmembrane region" description="Helical" evidence="7">
    <location>
        <begin position="106"/>
        <end position="124"/>
    </location>
</feature>
<dbReference type="GO" id="GO:0005886">
    <property type="term" value="C:plasma membrane"/>
    <property type="evidence" value="ECO:0007669"/>
    <property type="project" value="TreeGrafter"/>
</dbReference>
<feature type="transmembrane region" description="Helical" evidence="7">
    <location>
        <begin position="145"/>
        <end position="166"/>
    </location>
</feature>
<proteinExistence type="predicted"/>
<dbReference type="PANTHER" id="PTHR42865">
    <property type="entry name" value="PROTON/GLUTAMATE-ASPARTATE SYMPORTER"/>
    <property type="match status" value="1"/>
</dbReference>
<dbReference type="Gene3D" id="1.10.3860.10">
    <property type="entry name" value="Sodium:dicarboxylate symporter"/>
    <property type="match status" value="1"/>
</dbReference>
<evidence type="ECO:0000313" key="9">
    <source>
        <dbReference type="Proteomes" id="UP000536624"/>
    </source>
</evidence>
<keyword evidence="6 7" id="KW-0472">Membrane</keyword>
<evidence type="ECO:0000313" key="8">
    <source>
        <dbReference type="EMBL" id="NIY69337.1"/>
    </source>
</evidence>
<name>A0A7X6B1I6_STRMQ</name>
<dbReference type="AlphaFoldDB" id="A0A7X6B1I6"/>
<feature type="transmembrane region" description="Helical" evidence="7">
    <location>
        <begin position="347"/>
        <end position="365"/>
    </location>
</feature>
<dbReference type="PRINTS" id="PR00173">
    <property type="entry name" value="EDTRNSPORT"/>
</dbReference>
<reference evidence="8 9" key="1">
    <citation type="submission" date="2020-02" db="EMBL/GenBank/DDBJ databases">
        <title>Streptomyces malaysiensis DSM14702 (JHCC583434, PFL_A843) Genome sequencing and assembly.</title>
        <authorList>
            <person name="Samborskyy M."/>
        </authorList>
    </citation>
    <scope>NUCLEOTIDE SEQUENCE [LARGE SCALE GENOMIC DNA]</scope>
    <source>
        <strain evidence="8 9">DSM 14702</strain>
    </source>
</reference>
<dbReference type="GO" id="GO:0015366">
    <property type="term" value="F:malate:proton symporter activity"/>
    <property type="evidence" value="ECO:0007669"/>
    <property type="project" value="TreeGrafter"/>
</dbReference>
<dbReference type="EMBL" id="JAALLH010000001">
    <property type="protein sequence ID" value="NIY69337.1"/>
    <property type="molecule type" value="Genomic_DNA"/>
</dbReference>
<evidence type="ECO:0000256" key="2">
    <source>
        <dbReference type="ARBA" id="ARBA00022448"/>
    </source>
</evidence>
<keyword evidence="3 7" id="KW-0812">Transmembrane</keyword>
<dbReference type="SUPFAM" id="SSF118215">
    <property type="entry name" value="Proton glutamate symport protein"/>
    <property type="match status" value="1"/>
</dbReference>
<evidence type="ECO:0000256" key="4">
    <source>
        <dbReference type="ARBA" id="ARBA00022847"/>
    </source>
</evidence>
<comment type="caution">
    <text evidence="8">The sequence shown here is derived from an EMBL/GenBank/DDBJ whole genome shotgun (WGS) entry which is preliminary data.</text>
</comment>
<dbReference type="PANTHER" id="PTHR42865:SF1">
    <property type="entry name" value="AEROBIC C4-DICARBOXYLATE TRANSPORT PROTEIN"/>
    <property type="match status" value="1"/>
</dbReference>
<dbReference type="InterPro" id="IPR018107">
    <property type="entry name" value="Na-dicarboxylate_symporter_CS"/>
</dbReference>
<evidence type="ECO:0000256" key="6">
    <source>
        <dbReference type="ARBA" id="ARBA00023136"/>
    </source>
</evidence>
<dbReference type="GO" id="GO:0015138">
    <property type="term" value="F:fumarate transmembrane transporter activity"/>
    <property type="evidence" value="ECO:0007669"/>
    <property type="project" value="TreeGrafter"/>
</dbReference>
<accession>A0A7X6B1I6</accession>
<evidence type="ECO:0000256" key="7">
    <source>
        <dbReference type="SAM" id="Phobius"/>
    </source>
</evidence>